<sequence>MDASVNGKHLLDWEESDVHHWFSALGFAHYERQIRENNIQGDILCLLDAEELKSMGIISVGQRLSILKAIYDLKLVHSIPLGEDDYVPPSETTERISLEEIHSTVKDQGERLRVLEENNRTINNAMRSFLDEITKLRSSMGLPEEDKARKEISYPRSDVEAIGRAALGSNSPSSSDSHQGSPILPPISTSTTANAQAPYPTPRSTTTDVHDNTKVSLDDPTWKVLPAALKKHRIETEEWPNYAMLIAFGPPNNRTKRKLEHNEKPLYLFKKLKDAKKNPAFVLKNMKDSRSSKNDGPNSSLESLPESSNMSVTSLVQGYPTPTSSIP</sequence>
<dbReference type="PANTHER" id="PTHR46829">
    <property type="entry name" value="STERILE ALPHA MOTIF DOMAIN-CONTAINING PROTEIN 15"/>
    <property type="match status" value="1"/>
</dbReference>
<evidence type="ECO:0000256" key="2">
    <source>
        <dbReference type="SAM" id="MobiDB-lite"/>
    </source>
</evidence>
<protein>
    <recommendedName>
        <fullName evidence="7">SAM domain-containing protein</fullName>
    </recommendedName>
</protein>
<organism evidence="5 6">
    <name type="scientific">Pholiota conissans</name>
    <dbReference type="NCBI Taxonomy" id="109636"/>
    <lineage>
        <taxon>Eukaryota</taxon>
        <taxon>Fungi</taxon>
        <taxon>Dikarya</taxon>
        <taxon>Basidiomycota</taxon>
        <taxon>Agaricomycotina</taxon>
        <taxon>Agaricomycetes</taxon>
        <taxon>Agaricomycetidae</taxon>
        <taxon>Agaricales</taxon>
        <taxon>Agaricineae</taxon>
        <taxon>Strophariaceae</taxon>
        <taxon>Pholiota</taxon>
    </lineage>
</organism>
<gene>
    <name evidence="5" type="ORF">BDN70DRAFT_608595</name>
</gene>
<dbReference type="InterPro" id="IPR000159">
    <property type="entry name" value="RA_dom"/>
</dbReference>
<dbReference type="SUPFAM" id="SSF54236">
    <property type="entry name" value="Ubiquitin-like"/>
    <property type="match status" value="1"/>
</dbReference>
<evidence type="ECO:0000259" key="3">
    <source>
        <dbReference type="PROSITE" id="PS50105"/>
    </source>
</evidence>
<evidence type="ECO:0000313" key="6">
    <source>
        <dbReference type="Proteomes" id="UP000807469"/>
    </source>
</evidence>
<dbReference type="PANTHER" id="PTHR46829:SF1">
    <property type="entry name" value="STERILE ALPHA MOTIF DOMAIN-CONTAINING PROTEIN 15"/>
    <property type="match status" value="1"/>
</dbReference>
<proteinExistence type="predicted"/>
<feature type="region of interest" description="Disordered" evidence="2">
    <location>
        <begin position="166"/>
        <end position="215"/>
    </location>
</feature>
<dbReference type="AlphaFoldDB" id="A0A9P6D2C0"/>
<dbReference type="Gene3D" id="1.10.150.50">
    <property type="entry name" value="Transcription Factor, Ets-1"/>
    <property type="match status" value="1"/>
</dbReference>
<dbReference type="EMBL" id="MU155193">
    <property type="protein sequence ID" value="KAF9480518.1"/>
    <property type="molecule type" value="Genomic_DNA"/>
</dbReference>
<feature type="domain" description="Ras-associating" evidence="4">
    <location>
        <begin position="214"/>
        <end position="288"/>
    </location>
</feature>
<feature type="compositionally biased region" description="Low complexity" evidence="2">
    <location>
        <begin position="297"/>
        <end position="309"/>
    </location>
</feature>
<keyword evidence="6" id="KW-1185">Reference proteome</keyword>
<dbReference type="Gene3D" id="3.10.20.90">
    <property type="entry name" value="Phosphatidylinositol 3-kinase Catalytic Subunit, Chain A, domain 1"/>
    <property type="match status" value="1"/>
</dbReference>
<dbReference type="SMART" id="SM00454">
    <property type="entry name" value="SAM"/>
    <property type="match status" value="1"/>
</dbReference>
<keyword evidence="1" id="KW-0175">Coiled coil</keyword>
<feature type="coiled-coil region" evidence="1">
    <location>
        <begin position="98"/>
        <end position="132"/>
    </location>
</feature>
<dbReference type="GO" id="GO:0007165">
    <property type="term" value="P:signal transduction"/>
    <property type="evidence" value="ECO:0007669"/>
    <property type="project" value="InterPro"/>
</dbReference>
<dbReference type="Pfam" id="PF07647">
    <property type="entry name" value="SAM_2"/>
    <property type="match status" value="1"/>
</dbReference>
<name>A0A9P6D2C0_9AGAR</name>
<dbReference type="Pfam" id="PF00788">
    <property type="entry name" value="RA"/>
    <property type="match status" value="1"/>
</dbReference>
<dbReference type="CDD" id="cd09533">
    <property type="entry name" value="SAM_Ste50-like_fungal"/>
    <property type="match status" value="1"/>
</dbReference>
<dbReference type="InterPro" id="IPR013761">
    <property type="entry name" value="SAM/pointed_sf"/>
</dbReference>
<dbReference type="InterPro" id="IPR001660">
    <property type="entry name" value="SAM"/>
</dbReference>
<dbReference type="OrthoDB" id="8883818at2759"/>
<dbReference type="InterPro" id="IPR029071">
    <property type="entry name" value="Ubiquitin-like_domsf"/>
</dbReference>
<comment type="caution">
    <text evidence="5">The sequence shown here is derived from an EMBL/GenBank/DDBJ whole genome shotgun (WGS) entry which is preliminary data.</text>
</comment>
<dbReference type="Proteomes" id="UP000807469">
    <property type="component" value="Unassembled WGS sequence"/>
</dbReference>
<feature type="compositionally biased region" description="Polar residues" evidence="2">
    <location>
        <begin position="310"/>
        <end position="327"/>
    </location>
</feature>
<evidence type="ECO:0000259" key="4">
    <source>
        <dbReference type="PROSITE" id="PS50200"/>
    </source>
</evidence>
<accession>A0A9P6D2C0</accession>
<evidence type="ECO:0008006" key="7">
    <source>
        <dbReference type="Google" id="ProtNLM"/>
    </source>
</evidence>
<reference evidence="5" key="1">
    <citation type="submission" date="2020-11" db="EMBL/GenBank/DDBJ databases">
        <authorList>
            <consortium name="DOE Joint Genome Institute"/>
            <person name="Ahrendt S."/>
            <person name="Riley R."/>
            <person name="Andreopoulos W."/>
            <person name="Labutti K."/>
            <person name="Pangilinan J."/>
            <person name="Ruiz-Duenas F.J."/>
            <person name="Barrasa J.M."/>
            <person name="Sanchez-Garcia M."/>
            <person name="Camarero S."/>
            <person name="Miyauchi S."/>
            <person name="Serrano A."/>
            <person name="Linde D."/>
            <person name="Babiker R."/>
            <person name="Drula E."/>
            <person name="Ayuso-Fernandez I."/>
            <person name="Pacheco R."/>
            <person name="Padilla G."/>
            <person name="Ferreira P."/>
            <person name="Barriuso J."/>
            <person name="Kellner H."/>
            <person name="Castanera R."/>
            <person name="Alfaro M."/>
            <person name="Ramirez L."/>
            <person name="Pisabarro A.G."/>
            <person name="Kuo A."/>
            <person name="Tritt A."/>
            <person name="Lipzen A."/>
            <person name="He G."/>
            <person name="Yan M."/>
            <person name="Ng V."/>
            <person name="Cullen D."/>
            <person name="Martin F."/>
            <person name="Rosso M.-N."/>
            <person name="Henrissat B."/>
            <person name="Hibbett D."/>
            <person name="Martinez A.T."/>
            <person name="Grigoriev I.V."/>
        </authorList>
    </citation>
    <scope>NUCLEOTIDE SEQUENCE</scope>
    <source>
        <strain evidence="5">CIRM-BRFM 674</strain>
    </source>
</reference>
<dbReference type="PROSITE" id="PS50200">
    <property type="entry name" value="RA"/>
    <property type="match status" value="1"/>
</dbReference>
<dbReference type="CDD" id="cd01786">
    <property type="entry name" value="RA_STE50"/>
    <property type="match status" value="1"/>
</dbReference>
<feature type="compositionally biased region" description="Low complexity" evidence="2">
    <location>
        <begin position="169"/>
        <end position="181"/>
    </location>
</feature>
<evidence type="ECO:0000313" key="5">
    <source>
        <dbReference type="EMBL" id="KAF9480518.1"/>
    </source>
</evidence>
<dbReference type="PROSITE" id="PS50105">
    <property type="entry name" value="SAM_DOMAIN"/>
    <property type="match status" value="1"/>
</dbReference>
<feature type="region of interest" description="Disordered" evidence="2">
    <location>
        <begin position="280"/>
        <end position="327"/>
    </location>
</feature>
<feature type="domain" description="SAM" evidence="3">
    <location>
        <begin position="13"/>
        <end position="76"/>
    </location>
</feature>
<dbReference type="SUPFAM" id="SSF47769">
    <property type="entry name" value="SAM/Pointed domain"/>
    <property type="match status" value="1"/>
</dbReference>
<evidence type="ECO:0000256" key="1">
    <source>
        <dbReference type="SAM" id="Coils"/>
    </source>
</evidence>